<feature type="signal peptide" evidence="1">
    <location>
        <begin position="1"/>
        <end position="27"/>
    </location>
</feature>
<name>A0A366LKY1_9ACTN</name>
<dbReference type="Proteomes" id="UP000253303">
    <property type="component" value="Unassembled WGS sequence"/>
</dbReference>
<dbReference type="EMBL" id="QMEY01000037">
    <property type="protein sequence ID" value="RBQ14143.1"/>
    <property type="molecule type" value="Genomic_DNA"/>
</dbReference>
<evidence type="ECO:0000256" key="1">
    <source>
        <dbReference type="SAM" id="SignalP"/>
    </source>
</evidence>
<organism evidence="2 3">
    <name type="scientific">Spongiactinospora rosea</name>
    <dbReference type="NCBI Taxonomy" id="2248750"/>
    <lineage>
        <taxon>Bacteria</taxon>
        <taxon>Bacillati</taxon>
        <taxon>Actinomycetota</taxon>
        <taxon>Actinomycetes</taxon>
        <taxon>Streptosporangiales</taxon>
        <taxon>Streptosporangiaceae</taxon>
        <taxon>Spongiactinospora</taxon>
    </lineage>
</organism>
<keyword evidence="3" id="KW-1185">Reference proteome</keyword>
<dbReference type="Pfam" id="PF09683">
    <property type="entry name" value="Lactococcin_972"/>
    <property type="match status" value="1"/>
</dbReference>
<dbReference type="OrthoDB" id="3432275at2"/>
<evidence type="ECO:0000313" key="3">
    <source>
        <dbReference type="Proteomes" id="UP000253303"/>
    </source>
</evidence>
<proteinExistence type="predicted"/>
<feature type="chain" id="PRO_5017040922" evidence="1">
    <location>
        <begin position="28"/>
        <end position="122"/>
    </location>
</feature>
<dbReference type="Gene3D" id="2.60.40.2850">
    <property type="match status" value="1"/>
</dbReference>
<protein>
    <submittedName>
        <fullName evidence="2">Lactococcin 972 family bacteriocin</fullName>
    </submittedName>
</protein>
<sequence>MEAFRLILLMGTGVAAASAIFAVGAGAAVAEPAPAPTSGSALLDSQADARTLEIEQVGGGTWSYGVNSRDAWSNYYHGALCHGSSVQGTIYMRDWNVAAGYWSEAIAPSKPVGNKAYWRNTC</sequence>
<reference evidence="2 3" key="1">
    <citation type="submission" date="2018-06" db="EMBL/GenBank/DDBJ databases">
        <title>Sphaerisporangium craniellae sp. nov., isolated from a marine sponge in the South China Sea.</title>
        <authorList>
            <person name="Li L."/>
        </authorList>
    </citation>
    <scope>NUCLEOTIDE SEQUENCE [LARGE SCALE GENOMIC DNA]</scope>
    <source>
        <strain evidence="2 3">LHW63015</strain>
    </source>
</reference>
<keyword evidence="1" id="KW-0732">Signal</keyword>
<dbReference type="RefSeq" id="WP_113986430.1">
    <property type="nucleotide sequence ID" value="NZ_QMEY01000037.1"/>
</dbReference>
<accession>A0A366LKY1</accession>
<comment type="caution">
    <text evidence="2">The sequence shown here is derived from an EMBL/GenBank/DDBJ whole genome shotgun (WGS) entry which is preliminary data.</text>
</comment>
<gene>
    <name evidence="2" type="ORF">DP939_42020</name>
</gene>
<dbReference type="InterPro" id="IPR006540">
    <property type="entry name" value="Lactococcin_972"/>
</dbReference>
<evidence type="ECO:0000313" key="2">
    <source>
        <dbReference type="EMBL" id="RBQ14143.1"/>
    </source>
</evidence>
<dbReference type="AlphaFoldDB" id="A0A366LKY1"/>